<comment type="caution">
    <text evidence="2">The sequence shown here is derived from an EMBL/GenBank/DDBJ whole genome shotgun (WGS) entry which is preliminary data.</text>
</comment>
<name>A0ABQ1U8G5_9BACT</name>
<dbReference type="EMBL" id="BMHT01000004">
    <property type="protein sequence ID" value="GGF13185.1"/>
    <property type="molecule type" value="Genomic_DNA"/>
</dbReference>
<proteinExistence type="predicted"/>
<feature type="region of interest" description="Disordered" evidence="1">
    <location>
        <begin position="22"/>
        <end position="54"/>
    </location>
</feature>
<dbReference type="RefSeq" id="WP_188814381.1">
    <property type="nucleotide sequence ID" value="NZ_BMHT01000004.1"/>
</dbReference>
<gene>
    <name evidence="2" type="ORF">GCM10011383_25450</name>
</gene>
<evidence type="ECO:0000313" key="2">
    <source>
        <dbReference type="EMBL" id="GGF13185.1"/>
    </source>
</evidence>
<evidence type="ECO:0000313" key="3">
    <source>
        <dbReference type="Proteomes" id="UP000632273"/>
    </source>
</evidence>
<protein>
    <recommendedName>
        <fullName evidence="4">Lipoprotein</fullName>
    </recommendedName>
</protein>
<evidence type="ECO:0008006" key="4">
    <source>
        <dbReference type="Google" id="ProtNLM"/>
    </source>
</evidence>
<dbReference type="Proteomes" id="UP000632273">
    <property type="component" value="Unassembled WGS sequence"/>
</dbReference>
<reference evidence="3" key="1">
    <citation type="journal article" date="2019" name="Int. J. Syst. Evol. Microbiol.">
        <title>The Global Catalogue of Microorganisms (GCM) 10K type strain sequencing project: providing services to taxonomists for standard genome sequencing and annotation.</title>
        <authorList>
            <consortium name="The Broad Institute Genomics Platform"/>
            <consortium name="The Broad Institute Genome Sequencing Center for Infectious Disease"/>
            <person name="Wu L."/>
            <person name="Ma J."/>
        </authorList>
    </citation>
    <scope>NUCLEOTIDE SEQUENCE [LARGE SCALE GENOMIC DNA]</scope>
    <source>
        <strain evidence="3">CGMCC 1.15197</strain>
    </source>
</reference>
<accession>A0ABQ1U8G5</accession>
<organism evidence="2 3">
    <name type="scientific">Hymenobacter cavernae</name>
    <dbReference type="NCBI Taxonomy" id="2044852"/>
    <lineage>
        <taxon>Bacteria</taxon>
        <taxon>Pseudomonadati</taxon>
        <taxon>Bacteroidota</taxon>
        <taxon>Cytophagia</taxon>
        <taxon>Cytophagales</taxon>
        <taxon>Hymenobacteraceae</taxon>
        <taxon>Hymenobacter</taxon>
    </lineage>
</organism>
<evidence type="ECO:0000256" key="1">
    <source>
        <dbReference type="SAM" id="MobiDB-lite"/>
    </source>
</evidence>
<keyword evidence="3" id="KW-1185">Reference proteome</keyword>
<feature type="compositionally biased region" description="Basic and acidic residues" evidence="1">
    <location>
        <begin position="23"/>
        <end position="41"/>
    </location>
</feature>
<sequence>MKLPKALLGAIVVGLTVQATGCTKKDAPEPKEEQGQKKGDASKMPANCPACGMG</sequence>